<dbReference type="GO" id="GO:0007155">
    <property type="term" value="P:cell adhesion"/>
    <property type="evidence" value="ECO:0007669"/>
    <property type="project" value="InterPro"/>
</dbReference>
<accession>A0A175RXI0</accession>
<reference evidence="5 6" key="1">
    <citation type="journal article" date="2016" name="Front. Microbiol.">
        <title>Genomic Resource of Rice Seed Associated Bacteria.</title>
        <authorList>
            <person name="Midha S."/>
            <person name="Bansal K."/>
            <person name="Sharma S."/>
            <person name="Kumar N."/>
            <person name="Patil P.P."/>
            <person name="Chaudhry V."/>
            <person name="Patil P.B."/>
        </authorList>
    </citation>
    <scope>NUCLEOTIDE SEQUENCE [LARGE SCALE GENOMIC DNA]</scope>
    <source>
        <strain evidence="5 6">NS365</strain>
    </source>
</reference>
<feature type="chain" id="PRO_5008042312" description="Curlin associated protein" evidence="4">
    <location>
        <begin position="28"/>
        <end position="564"/>
    </location>
</feature>
<organism evidence="5 6">
    <name type="scientific">Aureimonas ureilytica</name>
    <dbReference type="NCBI Taxonomy" id="401562"/>
    <lineage>
        <taxon>Bacteria</taxon>
        <taxon>Pseudomonadati</taxon>
        <taxon>Pseudomonadota</taxon>
        <taxon>Alphaproteobacteria</taxon>
        <taxon>Hyphomicrobiales</taxon>
        <taxon>Aurantimonadaceae</taxon>
        <taxon>Aureimonas</taxon>
    </lineage>
</organism>
<dbReference type="PATRIC" id="fig|401562.4.peg.4820"/>
<evidence type="ECO:0000256" key="3">
    <source>
        <dbReference type="SAM" id="MobiDB-lite"/>
    </source>
</evidence>
<dbReference type="Pfam" id="PF07012">
    <property type="entry name" value="Curlin_rpt"/>
    <property type="match status" value="2"/>
</dbReference>
<sequence length="564" mass="58331">MRMSRHLVLLGSVGLVATLVSTHPSLAQSAASETGTASNEVFLGQTGDTNTVTITQTGSGHLVGGNSDTLQLNQLGDRNTVTILQVGADSGIGRRNMIGQPGGLTGLVGTATGLFQRGDNNGLDIIQRSRRDAEGSQIGAIEQNAPSRSGLMPADGSANRATIRQTGGEYLPLSSDRGESTGVARHVIREISQTYRPTAINVAPNTIDVSQTGERQEVGQLRQAGTGNSLTLTQEGLANSLRISKQIGENNLSSIRLTGQSNTLGNAEQDGVSNRVSLRVDGSGNFIDQTVQAGLGGVGAGRGNVITASIVGDDNGGEGTGGYRALSAQETVAGAFASSLEQYGDGNALSLTIGAEGIGRADGNYFSSAQRGSDNAAYGLMTGDGNEFALSQDGDGNQLDITQASSVIRSTGDSTRAGNTAHLQQIGDNNLADLKQSGAGNRLDMEIGGDRNLLATSQTGSGHRIDLRIEGSDNLRPESRAGRLPTRGDALVRSIVQEGIGHVASLDITGDENVALMRQTGTRNIVSGTVKGTANTANTSQTGANQVTIFRQFGDLNYLTVRQQ</sequence>
<dbReference type="InterPro" id="IPR009742">
    <property type="entry name" value="Curlin_rpt"/>
</dbReference>
<dbReference type="EMBL" id="LDQA01000009">
    <property type="protein sequence ID" value="KTR07589.1"/>
    <property type="molecule type" value="Genomic_DNA"/>
</dbReference>
<name>A0A175RXI0_9HYPH</name>
<gene>
    <name evidence="5" type="ORF">NS365_03150</name>
</gene>
<evidence type="ECO:0000313" key="5">
    <source>
        <dbReference type="EMBL" id="KTR07589.1"/>
    </source>
</evidence>
<feature type="region of interest" description="Disordered" evidence="3">
    <location>
        <begin position="132"/>
        <end position="157"/>
    </location>
</feature>
<feature type="signal peptide" evidence="4">
    <location>
        <begin position="1"/>
        <end position="27"/>
    </location>
</feature>
<dbReference type="AlphaFoldDB" id="A0A175RXI0"/>
<keyword evidence="6" id="KW-1185">Reference proteome</keyword>
<dbReference type="Proteomes" id="UP000078529">
    <property type="component" value="Unassembled WGS sequence"/>
</dbReference>
<evidence type="ECO:0000313" key="6">
    <source>
        <dbReference type="Proteomes" id="UP000078529"/>
    </source>
</evidence>
<protein>
    <recommendedName>
        <fullName evidence="7">Curlin associated protein</fullName>
    </recommendedName>
</protein>
<evidence type="ECO:0008006" key="7">
    <source>
        <dbReference type="Google" id="ProtNLM"/>
    </source>
</evidence>
<comment type="caution">
    <text evidence="5">The sequence shown here is derived from an EMBL/GenBank/DDBJ whole genome shotgun (WGS) entry which is preliminary data.</text>
</comment>
<comment type="similarity">
    <text evidence="1">Belongs to the CsgA/CsgB family.</text>
</comment>
<keyword evidence="2 4" id="KW-0732">Signal</keyword>
<proteinExistence type="inferred from homology"/>
<dbReference type="GO" id="GO:0009289">
    <property type="term" value="C:pilus"/>
    <property type="evidence" value="ECO:0007669"/>
    <property type="project" value="InterPro"/>
</dbReference>
<evidence type="ECO:0000256" key="4">
    <source>
        <dbReference type="SAM" id="SignalP"/>
    </source>
</evidence>
<evidence type="ECO:0000256" key="1">
    <source>
        <dbReference type="ARBA" id="ARBA00009766"/>
    </source>
</evidence>
<evidence type="ECO:0000256" key="2">
    <source>
        <dbReference type="ARBA" id="ARBA00022729"/>
    </source>
</evidence>